<protein>
    <submittedName>
        <fullName evidence="1">Uncharacterized protein</fullName>
    </submittedName>
</protein>
<evidence type="ECO:0000313" key="2">
    <source>
        <dbReference type="Proteomes" id="UP000242791"/>
    </source>
</evidence>
<dbReference type="VEuPathDB" id="FungiDB:ACJ73_01944"/>
<dbReference type="EMBL" id="LGTZ01000192">
    <property type="protein sequence ID" value="OJD26679.1"/>
    <property type="molecule type" value="Genomic_DNA"/>
</dbReference>
<comment type="caution">
    <text evidence="1">The sequence shown here is derived from an EMBL/GenBank/DDBJ whole genome shotgun (WGS) entry which is preliminary data.</text>
</comment>
<dbReference type="STRING" id="1658174.A0A1J9RDL8"/>
<proteinExistence type="predicted"/>
<accession>A0A1J9RDL8</accession>
<name>A0A1J9RDL8_9EURO</name>
<evidence type="ECO:0000313" key="1">
    <source>
        <dbReference type="EMBL" id="OJD26679.1"/>
    </source>
</evidence>
<sequence>MCRNRSRQLHSEPPEIFLLIQQSLRNKAASLDEDAWMYEVKDEIRV</sequence>
<dbReference type="AlphaFoldDB" id="A0A1J9RDL8"/>
<dbReference type="OrthoDB" id="4188844at2759"/>
<organism evidence="1 2">
    <name type="scientific">Blastomyces percursus</name>
    <dbReference type="NCBI Taxonomy" id="1658174"/>
    <lineage>
        <taxon>Eukaryota</taxon>
        <taxon>Fungi</taxon>
        <taxon>Dikarya</taxon>
        <taxon>Ascomycota</taxon>
        <taxon>Pezizomycotina</taxon>
        <taxon>Eurotiomycetes</taxon>
        <taxon>Eurotiomycetidae</taxon>
        <taxon>Onygenales</taxon>
        <taxon>Ajellomycetaceae</taxon>
        <taxon>Blastomyces</taxon>
    </lineage>
</organism>
<reference evidence="1 2" key="1">
    <citation type="submission" date="2015-08" db="EMBL/GenBank/DDBJ databases">
        <title>Emmonsia species relationships and genome sequence.</title>
        <authorList>
            <person name="Cuomo C.A."/>
            <person name="Schwartz I.S."/>
            <person name="Kenyon C."/>
            <person name="De Hoog G.S."/>
            <person name="Govender N.P."/>
            <person name="Botha A."/>
            <person name="Moreno L."/>
            <person name="De Vries M."/>
            <person name="Munoz J.F."/>
            <person name="Stielow J.B."/>
        </authorList>
    </citation>
    <scope>NUCLEOTIDE SEQUENCE [LARGE SCALE GENOMIC DNA]</scope>
    <source>
        <strain evidence="1 2">EI222</strain>
    </source>
</reference>
<gene>
    <name evidence="1" type="ORF">ACJ73_01944</name>
</gene>
<dbReference type="Proteomes" id="UP000242791">
    <property type="component" value="Unassembled WGS sequence"/>
</dbReference>
<keyword evidence="2" id="KW-1185">Reference proteome</keyword>